<name>A0A915IRU4_ROMCU</name>
<dbReference type="Proteomes" id="UP000887565">
    <property type="component" value="Unplaced"/>
</dbReference>
<protein>
    <submittedName>
        <fullName evidence="2">Uncharacterized protein</fullName>
    </submittedName>
</protein>
<reference evidence="2" key="1">
    <citation type="submission" date="2022-11" db="UniProtKB">
        <authorList>
            <consortium name="WormBaseParasite"/>
        </authorList>
    </citation>
    <scope>IDENTIFICATION</scope>
</reference>
<sequence>MYAKLGQEFLDNAKKFVEAPRFFFSIHLEQIRQQISCSIIEYKFPSVQYSMINALPLRNESSDWFSSRAMDNCEKKNLQSGLPWPMRLSPTGYYCPMPKSTWPARQKNNAQYS</sequence>
<proteinExistence type="predicted"/>
<accession>A0A915IRU4</accession>
<dbReference type="AlphaFoldDB" id="A0A915IRU4"/>
<organism evidence="1 2">
    <name type="scientific">Romanomermis culicivorax</name>
    <name type="common">Nematode worm</name>
    <dbReference type="NCBI Taxonomy" id="13658"/>
    <lineage>
        <taxon>Eukaryota</taxon>
        <taxon>Metazoa</taxon>
        <taxon>Ecdysozoa</taxon>
        <taxon>Nematoda</taxon>
        <taxon>Enoplea</taxon>
        <taxon>Dorylaimia</taxon>
        <taxon>Mermithida</taxon>
        <taxon>Mermithoidea</taxon>
        <taxon>Mermithidae</taxon>
        <taxon>Romanomermis</taxon>
    </lineage>
</organism>
<dbReference type="WBParaSite" id="nRc.2.0.1.t16531-RA">
    <property type="protein sequence ID" value="nRc.2.0.1.t16531-RA"/>
    <property type="gene ID" value="nRc.2.0.1.g16531"/>
</dbReference>
<keyword evidence="1" id="KW-1185">Reference proteome</keyword>
<evidence type="ECO:0000313" key="2">
    <source>
        <dbReference type="WBParaSite" id="nRc.2.0.1.t16531-RA"/>
    </source>
</evidence>
<evidence type="ECO:0000313" key="1">
    <source>
        <dbReference type="Proteomes" id="UP000887565"/>
    </source>
</evidence>